<dbReference type="Gene3D" id="1.10.357.10">
    <property type="entry name" value="Tetracycline Repressor, domain 2"/>
    <property type="match status" value="1"/>
</dbReference>
<dbReference type="PANTHER" id="PTHR30055:SF148">
    <property type="entry name" value="TETR-FAMILY TRANSCRIPTIONAL REGULATOR"/>
    <property type="match status" value="1"/>
</dbReference>
<dbReference type="GO" id="GO:0000976">
    <property type="term" value="F:transcription cis-regulatory region binding"/>
    <property type="evidence" value="ECO:0007669"/>
    <property type="project" value="TreeGrafter"/>
</dbReference>
<name>A0A5D4GVH2_9HYPH</name>
<feature type="DNA-binding region" description="H-T-H motif" evidence="2">
    <location>
        <begin position="29"/>
        <end position="48"/>
    </location>
</feature>
<dbReference type="EMBL" id="VSZS01000066">
    <property type="protein sequence ID" value="TYR30510.1"/>
    <property type="molecule type" value="Genomic_DNA"/>
</dbReference>
<dbReference type="PRINTS" id="PR00455">
    <property type="entry name" value="HTHTETR"/>
</dbReference>
<dbReference type="OrthoDB" id="9809772at2"/>
<dbReference type="PROSITE" id="PS50977">
    <property type="entry name" value="HTH_TETR_2"/>
    <property type="match status" value="1"/>
</dbReference>
<protein>
    <submittedName>
        <fullName evidence="4">TetR/AcrR family transcriptional regulator</fullName>
    </submittedName>
</protein>
<keyword evidence="1 2" id="KW-0238">DNA-binding</keyword>
<dbReference type="Pfam" id="PF17937">
    <property type="entry name" value="TetR_C_28"/>
    <property type="match status" value="1"/>
</dbReference>
<evidence type="ECO:0000256" key="2">
    <source>
        <dbReference type="PROSITE-ProRule" id="PRU00335"/>
    </source>
</evidence>
<dbReference type="PANTHER" id="PTHR30055">
    <property type="entry name" value="HTH-TYPE TRANSCRIPTIONAL REGULATOR RUTR"/>
    <property type="match status" value="1"/>
</dbReference>
<sequence>MGRKRTIDRDALLDVAEAIVAEQGAGRLTFDEIAKRAGVSKGGVLYCFASKQELVAAMTRRDLDRFAAEVAAHRAQAGEGTSAGMRAHLAATRHESHALAARAASLMATLAETPEHAGLLRDYYRELLARLGGDGRSRVALFAAEGAFLLRGLGLVDFSEAEWNALFADIEGQIARPVGTESKS</sequence>
<dbReference type="Pfam" id="PF00440">
    <property type="entry name" value="TetR_N"/>
    <property type="match status" value="1"/>
</dbReference>
<comment type="caution">
    <text evidence="4">The sequence shown here is derived from an EMBL/GenBank/DDBJ whole genome shotgun (WGS) entry which is preliminary data.</text>
</comment>
<gene>
    <name evidence="4" type="ORF">FY036_17495</name>
</gene>
<feature type="domain" description="HTH tetR-type" evidence="3">
    <location>
        <begin position="6"/>
        <end position="66"/>
    </location>
</feature>
<reference evidence="4 5" key="2">
    <citation type="submission" date="2019-09" db="EMBL/GenBank/DDBJ databases">
        <title>Mesorhizobium sp. MaA-C15 isolated from Microcystis aeruginosa.</title>
        <authorList>
            <person name="Jeong S.E."/>
            <person name="Jin H.M."/>
            <person name="Jeon C.O."/>
        </authorList>
    </citation>
    <scope>NUCLEOTIDE SEQUENCE [LARGE SCALE GENOMIC DNA]</scope>
    <source>
        <strain evidence="4 5">MaA-C15</strain>
    </source>
</reference>
<dbReference type="RefSeq" id="WP_148916048.1">
    <property type="nucleotide sequence ID" value="NZ_VSZS01000066.1"/>
</dbReference>
<proteinExistence type="predicted"/>
<evidence type="ECO:0000313" key="5">
    <source>
        <dbReference type="Proteomes" id="UP000323258"/>
    </source>
</evidence>
<dbReference type="Proteomes" id="UP000323258">
    <property type="component" value="Unassembled WGS sequence"/>
</dbReference>
<keyword evidence="5" id="KW-1185">Reference proteome</keyword>
<reference evidence="4 5" key="1">
    <citation type="submission" date="2019-08" db="EMBL/GenBank/DDBJ databases">
        <authorList>
            <person name="Seo Y.L."/>
        </authorList>
    </citation>
    <scope>NUCLEOTIDE SEQUENCE [LARGE SCALE GENOMIC DNA]</scope>
    <source>
        <strain evidence="4 5">MaA-C15</strain>
    </source>
</reference>
<organism evidence="4 5">
    <name type="scientific">Neoaquamicrobium microcysteis</name>
    <dbReference type="NCBI Taxonomy" id="2682781"/>
    <lineage>
        <taxon>Bacteria</taxon>
        <taxon>Pseudomonadati</taxon>
        <taxon>Pseudomonadota</taxon>
        <taxon>Alphaproteobacteria</taxon>
        <taxon>Hyphomicrobiales</taxon>
        <taxon>Phyllobacteriaceae</taxon>
        <taxon>Neoaquamicrobium</taxon>
    </lineage>
</organism>
<dbReference type="InterPro" id="IPR050109">
    <property type="entry name" value="HTH-type_TetR-like_transc_reg"/>
</dbReference>
<dbReference type="AlphaFoldDB" id="A0A5D4GVH2"/>
<evidence type="ECO:0000313" key="4">
    <source>
        <dbReference type="EMBL" id="TYR30510.1"/>
    </source>
</evidence>
<dbReference type="SUPFAM" id="SSF46689">
    <property type="entry name" value="Homeodomain-like"/>
    <property type="match status" value="1"/>
</dbReference>
<dbReference type="InterPro" id="IPR001647">
    <property type="entry name" value="HTH_TetR"/>
</dbReference>
<dbReference type="InterPro" id="IPR009057">
    <property type="entry name" value="Homeodomain-like_sf"/>
</dbReference>
<accession>A0A5D4GVH2</accession>
<evidence type="ECO:0000256" key="1">
    <source>
        <dbReference type="ARBA" id="ARBA00023125"/>
    </source>
</evidence>
<evidence type="ECO:0000259" key="3">
    <source>
        <dbReference type="PROSITE" id="PS50977"/>
    </source>
</evidence>
<dbReference type="InterPro" id="IPR041479">
    <property type="entry name" value="TetR_CgmR_C"/>
</dbReference>
<dbReference type="GO" id="GO:0003700">
    <property type="term" value="F:DNA-binding transcription factor activity"/>
    <property type="evidence" value="ECO:0007669"/>
    <property type="project" value="TreeGrafter"/>
</dbReference>